<comment type="caution">
    <text evidence="2">The sequence shown here is derived from an EMBL/GenBank/DDBJ whole genome shotgun (WGS) entry which is preliminary data.</text>
</comment>
<keyword evidence="2" id="KW-0418">Kinase</keyword>
<evidence type="ECO:0000259" key="1">
    <source>
        <dbReference type="PROSITE" id="PS50011"/>
    </source>
</evidence>
<reference evidence="2 3" key="1">
    <citation type="submission" date="2018-03" db="EMBL/GenBank/DDBJ databases">
        <title>Genomic Encyclopedia of Type Strains, Phase III (KMG-III): the genomes of soil and plant-associated and newly described type strains.</title>
        <authorList>
            <person name="Whitman W."/>
        </authorList>
    </citation>
    <scope>NUCLEOTIDE SEQUENCE [LARGE SCALE GENOMIC DNA]</scope>
    <source>
        <strain evidence="2 3">CGMCC 1.12484</strain>
    </source>
</reference>
<dbReference type="EMBL" id="PVTL01000005">
    <property type="protein sequence ID" value="PRY67926.1"/>
    <property type="molecule type" value="Genomic_DNA"/>
</dbReference>
<dbReference type="Pfam" id="PF07714">
    <property type="entry name" value="PK_Tyr_Ser-Thr"/>
    <property type="match status" value="1"/>
</dbReference>
<evidence type="ECO:0000313" key="3">
    <source>
        <dbReference type="Proteomes" id="UP000237983"/>
    </source>
</evidence>
<keyword evidence="3" id="KW-1185">Reference proteome</keyword>
<evidence type="ECO:0000313" key="2">
    <source>
        <dbReference type="EMBL" id="PRY67926.1"/>
    </source>
</evidence>
<dbReference type="InterPro" id="IPR001245">
    <property type="entry name" value="Ser-Thr/Tyr_kinase_cat_dom"/>
</dbReference>
<dbReference type="AlphaFoldDB" id="A0A2T0VCL7"/>
<dbReference type="InterPro" id="IPR051681">
    <property type="entry name" value="Ser/Thr_Kinases-Pseudokinases"/>
</dbReference>
<accession>A0A2T0VCL7</accession>
<gene>
    <name evidence="2" type="ORF">B0I08_10587</name>
</gene>
<sequence length="301" mass="32392">MLPLVLAGRYVVGGELSGDPMTTVHRGYDNFLSRDVTITILRDDWAIDEAKVALFVSLYVARGSLVHPGIVGTFEVGSSEVTGRPAHWAVGESVAAPNLDRFAMPGSWAQGWPDRVLHLALQTARAMKYAHLSGAVHGDLGPATVLLETELRETDAASAEPRIRITGFGPPVTDVASASDSPTTAQIRQWFSEHLQYPPPEHGAGQLPTRRSDIFGFGCVLAALLLLGEHTGPRDRTGSATGSATGDDVTRDFAADTLGQLHAIANQAMSDNPEERQHSFSEVIEQLRSVGMHRGGEQRER</sequence>
<name>A0A2T0VCL7_9MICO</name>
<keyword evidence="2" id="KW-0723">Serine/threonine-protein kinase</keyword>
<dbReference type="Gene3D" id="3.30.200.20">
    <property type="entry name" value="Phosphorylase Kinase, domain 1"/>
    <property type="match status" value="1"/>
</dbReference>
<proteinExistence type="predicted"/>
<dbReference type="InterPro" id="IPR011009">
    <property type="entry name" value="Kinase-like_dom_sf"/>
</dbReference>
<protein>
    <submittedName>
        <fullName evidence="2">Serine/threonine protein kinase</fullName>
    </submittedName>
</protein>
<dbReference type="GO" id="GO:0004674">
    <property type="term" value="F:protein serine/threonine kinase activity"/>
    <property type="evidence" value="ECO:0007669"/>
    <property type="project" value="UniProtKB-KW"/>
</dbReference>
<keyword evidence="2" id="KW-0808">Transferase</keyword>
<dbReference type="InterPro" id="IPR000719">
    <property type="entry name" value="Prot_kinase_dom"/>
</dbReference>
<dbReference type="SUPFAM" id="SSF56112">
    <property type="entry name" value="Protein kinase-like (PK-like)"/>
    <property type="match status" value="1"/>
</dbReference>
<dbReference type="Proteomes" id="UP000237983">
    <property type="component" value="Unassembled WGS sequence"/>
</dbReference>
<dbReference type="PANTHER" id="PTHR44329">
    <property type="entry name" value="SERINE/THREONINE-PROTEIN KINASE TNNI3K-RELATED"/>
    <property type="match status" value="1"/>
</dbReference>
<dbReference type="Gene3D" id="1.10.510.10">
    <property type="entry name" value="Transferase(Phosphotransferase) domain 1"/>
    <property type="match status" value="1"/>
</dbReference>
<feature type="domain" description="Protein kinase" evidence="1">
    <location>
        <begin position="10"/>
        <end position="288"/>
    </location>
</feature>
<dbReference type="PROSITE" id="PS50011">
    <property type="entry name" value="PROTEIN_KINASE_DOM"/>
    <property type="match status" value="1"/>
</dbReference>
<dbReference type="GO" id="GO:0005524">
    <property type="term" value="F:ATP binding"/>
    <property type="evidence" value="ECO:0007669"/>
    <property type="project" value="InterPro"/>
</dbReference>
<organism evidence="2 3">
    <name type="scientific">Glaciihabitans tibetensis</name>
    <dbReference type="NCBI Taxonomy" id="1266600"/>
    <lineage>
        <taxon>Bacteria</taxon>
        <taxon>Bacillati</taxon>
        <taxon>Actinomycetota</taxon>
        <taxon>Actinomycetes</taxon>
        <taxon>Micrococcales</taxon>
        <taxon>Microbacteriaceae</taxon>
        <taxon>Glaciihabitans</taxon>
    </lineage>
</organism>